<dbReference type="GO" id="GO:0016832">
    <property type="term" value="F:aldehyde-lyase activity"/>
    <property type="evidence" value="ECO:0007669"/>
    <property type="project" value="UniProtKB-ARBA"/>
</dbReference>
<dbReference type="InterPro" id="IPR005000">
    <property type="entry name" value="Aldolase/citrate-lyase_domain"/>
</dbReference>
<dbReference type="RefSeq" id="WP_009452821.1">
    <property type="nucleotide sequence ID" value="NZ_AMSI01000028.1"/>
</dbReference>
<proteinExistence type="inferred from homology"/>
<dbReference type="GO" id="GO:0005737">
    <property type="term" value="C:cytoplasm"/>
    <property type="evidence" value="ECO:0007669"/>
    <property type="project" value="TreeGrafter"/>
</dbReference>
<name>K2NQ68_9HYPH</name>
<comment type="catalytic activity">
    <reaction evidence="6">
        <text>D-glyceraldehyde + pyruvate = 2-dehydro-3-deoxy-L-galactonate</text>
        <dbReference type="Rhea" id="RHEA:80055"/>
        <dbReference type="ChEBI" id="CHEBI:15361"/>
        <dbReference type="ChEBI" id="CHEBI:17378"/>
        <dbReference type="ChEBI" id="CHEBI:75545"/>
    </reaction>
</comment>
<dbReference type="EMBL" id="AMSI01000028">
    <property type="protein sequence ID" value="EKF40004.1"/>
    <property type="molecule type" value="Genomic_DNA"/>
</dbReference>
<dbReference type="STRING" id="721133.SAMN05216176_11732"/>
<evidence type="ECO:0000259" key="7">
    <source>
        <dbReference type="Pfam" id="PF03328"/>
    </source>
</evidence>
<dbReference type="eggNOG" id="COG3836">
    <property type="taxonomic scope" value="Bacteria"/>
</dbReference>
<dbReference type="InterPro" id="IPR050251">
    <property type="entry name" value="HpcH-HpaI_aldolase"/>
</dbReference>
<dbReference type="FunFam" id="3.20.20.60:FF:000004">
    <property type="entry name" value="5-keto-4-deoxy-D-glucarate aldolase"/>
    <property type="match status" value="1"/>
</dbReference>
<comment type="similarity">
    <text evidence="2">Belongs to the HpcH/HpaI aldolase family.</text>
</comment>
<keyword evidence="3" id="KW-0479">Metal-binding</keyword>
<sequence>MKAPENLFKKRLLAGESLHGLWLSMASPVASEALSLVGFDWLLFDTEHAAVDLAGVQPLLQAAAVGTAQAVLRPAWNDKVLIKRALDMGAQTLLIPFVENAEEAAAAVAATRYPPHGIRGVAGATRASRFGLTSDYFAVADREIAVLVQIETTSALERLEEIAAVPGVDGVFIGPSDLSASMGFLGAAGKQEVQDVLKQTAARIIAAGKAPGILATNAADARRYLDWGYRFVSGAVDLGLLLRAAQGVLADVKA</sequence>
<evidence type="ECO:0000313" key="8">
    <source>
        <dbReference type="EMBL" id="EKF40004.1"/>
    </source>
</evidence>
<feature type="domain" description="HpcH/HpaI aldolase/citrate lyase" evidence="7">
    <location>
        <begin position="20"/>
        <end position="243"/>
    </location>
</feature>
<keyword evidence="5" id="KW-0670">Pyruvate</keyword>
<evidence type="ECO:0000256" key="1">
    <source>
        <dbReference type="ARBA" id="ARBA00001968"/>
    </source>
</evidence>
<keyword evidence="9" id="KW-1185">Reference proteome</keyword>
<dbReference type="Gene3D" id="3.20.20.60">
    <property type="entry name" value="Phosphoenolpyruvate-binding domains"/>
    <property type="match status" value="1"/>
</dbReference>
<dbReference type="InterPro" id="IPR015813">
    <property type="entry name" value="Pyrv/PenolPyrv_kinase-like_dom"/>
</dbReference>
<accession>K2NQ68</accession>
<comment type="cofactor">
    <cofactor evidence="1">
        <name>a divalent metal cation</name>
        <dbReference type="ChEBI" id="CHEBI:60240"/>
    </cofactor>
</comment>
<evidence type="ECO:0000256" key="2">
    <source>
        <dbReference type="ARBA" id="ARBA00005568"/>
    </source>
</evidence>
<evidence type="ECO:0000256" key="3">
    <source>
        <dbReference type="ARBA" id="ARBA00022723"/>
    </source>
</evidence>
<evidence type="ECO:0000313" key="9">
    <source>
        <dbReference type="Proteomes" id="UP000007374"/>
    </source>
</evidence>
<dbReference type="Pfam" id="PF03328">
    <property type="entry name" value="HpcH_HpaI"/>
    <property type="match status" value="1"/>
</dbReference>
<dbReference type="Proteomes" id="UP000007374">
    <property type="component" value="Unassembled WGS sequence"/>
</dbReference>
<dbReference type="AlphaFoldDB" id="K2NQ68"/>
<comment type="caution">
    <text evidence="8">The sequence shown here is derived from an EMBL/GenBank/DDBJ whole genome shotgun (WGS) entry which is preliminary data.</text>
</comment>
<evidence type="ECO:0000256" key="5">
    <source>
        <dbReference type="ARBA" id="ARBA00023317"/>
    </source>
</evidence>
<dbReference type="SUPFAM" id="SSF51621">
    <property type="entry name" value="Phosphoenolpyruvate/pyruvate domain"/>
    <property type="match status" value="1"/>
</dbReference>
<gene>
    <name evidence="8" type="ORF">NA8A_22933</name>
</gene>
<dbReference type="InterPro" id="IPR040442">
    <property type="entry name" value="Pyrv_kinase-like_dom_sf"/>
</dbReference>
<reference evidence="8 9" key="1">
    <citation type="journal article" date="2012" name="J. Bacteriol.">
        <title>Genome Sequence of Nitratireductor indicus Type Strain C115.</title>
        <authorList>
            <person name="Lai Q."/>
            <person name="Li G."/>
            <person name="Yu Z."/>
            <person name="Shao Z."/>
        </authorList>
    </citation>
    <scope>NUCLEOTIDE SEQUENCE [LARGE SCALE GENOMIC DNA]</scope>
    <source>
        <strain evidence="8 9">C115</strain>
    </source>
</reference>
<dbReference type="GO" id="GO:0046872">
    <property type="term" value="F:metal ion binding"/>
    <property type="evidence" value="ECO:0007669"/>
    <property type="project" value="UniProtKB-KW"/>
</dbReference>
<dbReference type="PANTHER" id="PTHR30502:SF4">
    <property type="entry name" value="5-KETO-4-DEOXY-D-GLUCARATE ALDOLASE"/>
    <property type="match status" value="1"/>
</dbReference>
<organism evidence="8 9">
    <name type="scientific">Nitratireductor indicus C115</name>
    <dbReference type="NCBI Taxonomy" id="1231190"/>
    <lineage>
        <taxon>Bacteria</taxon>
        <taxon>Pseudomonadati</taxon>
        <taxon>Pseudomonadota</taxon>
        <taxon>Alphaproteobacteria</taxon>
        <taxon>Hyphomicrobiales</taxon>
        <taxon>Phyllobacteriaceae</taxon>
        <taxon>Nitratireductor</taxon>
    </lineage>
</organism>
<protein>
    <submittedName>
        <fullName evidence="8">HpcH/HpaI aldolase</fullName>
    </submittedName>
</protein>
<dbReference type="PANTHER" id="PTHR30502">
    <property type="entry name" value="2-KETO-3-DEOXY-L-RHAMNONATE ALDOLASE"/>
    <property type="match status" value="1"/>
</dbReference>
<dbReference type="OrthoDB" id="9802624at2"/>
<evidence type="ECO:0000256" key="4">
    <source>
        <dbReference type="ARBA" id="ARBA00023239"/>
    </source>
</evidence>
<evidence type="ECO:0000256" key="6">
    <source>
        <dbReference type="ARBA" id="ARBA00045074"/>
    </source>
</evidence>
<keyword evidence="4" id="KW-0456">Lyase</keyword>
<dbReference type="PATRIC" id="fig|1231190.3.peg.4727"/>